<evidence type="ECO:0000259" key="6">
    <source>
        <dbReference type="PROSITE" id="PS50123"/>
    </source>
</evidence>
<dbReference type="PIRSF" id="PIRSF000410">
    <property type="entry name" value="CheR"/>
    <property type="match status" value="1"/>
</dbReference>
<comment type="caution">
    <text evidence="7">The sequence shown here is derived from an EMBL/GenBank/DDBJ whole genome shotgun (WGS) entry which is preliminary data.</text>
</comment>
<evidence type="ECO:0000256" key="1">
    <source>
        <dbReference type="ARBA" id="ARBA00001541"/>
    </source>
</evidence>
<keyword evidence="4 5" id="KW-0949">S-adenosyl-L-methionine</keyword>
<proteinExistence type="predicted"/>
<dbReference type="PANTHER" id="PTHR24422:SF19">
    <property type="entry name" value="CHEMOTAXIS PROTEIN METHYLTRANSFERASE"/>
    <property type="match status" value="1"/>
</dbReference>
<comment type="function">
    <text evidence="5">Methylation of the membrane-bound methyl-accepting chemotaxis proteins (MCP) to form gamma-glutamyl methyl ester residues in MCP.</text>
</comment>
<evidence type="ECO:0000256" key="5">
    <source>
        <dbReference type="PIRNR" id="PIRNR000410"/>
    </source>
</evidence>
<dbReference type="InterPro" id="IPR050903">
    <property type="entry name" value="Bact_Chemotaxis_MeTrfase"/>
</dbReference>
<dbReference type="SUPFAM" id="SSF47757">
    <property type="entry name" value="Chemotaxis receptor methyltransferase CheR, N-terminal domain"/>
    <property type="match status" value="1"/>
</dbReference>
<dbReference type="InterPro" id="IPR022641">
    <property type="entry name" value="CheR_N"/>
</dbReference>
<dbReference type="SUPFAM" id="SSF53335">
    <property type="entry name" value="S-adenosyl-L-methionine-dependent methyltransferases"/>
    <property type="match status" value="1"/>
</dbReference>
<dbReference type="PRINTS" id="PR00996">
    <property type="entry name" value="CHERMTFRASE"/>
</dbReference>
<keyword evidence="3 5" id="KW-0808">Transferase</keyword>
<dbReference type="EMBL" id="JAWXXV010000001">
    <property type="protein sequence ID" value="MDX5983656.1"/>
    <property type="molecule type" value="Genomic_DNA"/>
</dbReference>
<dbReference type="Pfam" id="PF03705">
    <property type="entry name" value="CheR_N"/>
    <property type="match status" value="1"/>
</dbReference>
<keyword evidence="2 5" id="KW-0489">Methyltransferase</keyword>
<dbReference type="Proteomes" id="UP001279660">
    <property type="component" value="Unassembled WGS sequence"/>
</dbReference>
<accession>A0ABU4PHZ1</accession>
<sequence>MTNAELTSSDFAAIAAIMQSDARISLSAGKMTLVQSRLAKRLRQHGLAQFRDYVAMVQSDETERASMVVALTTNHTHFFREVHHFDHFRKVVLPELKQRAAKGHPIRIWSAGCSSGEEVYSITMCLLGPDRASASWVRHADIRLLATDLSPPVVEATRRAVYDAATVRPIPAEYRSTWMRQEGEDYVMVDEARALVTAKVLNLFEPWPLRQLYDVIFCRNVMIYFDEEAKAELEERFVDQLAPAGHLYIGHSERLIGVSATKMRSSGQTIYAKIEGRS</sequence>
<evidence type="ECO:0000313" key="8">
    <source>
        <dbReference type="Proteomes" id="UP001279660"/>
    </source>
</evidence>
<dbReference type="Pfam" id="PF01739">
    <property type="entry name" value="CheR"/>
    <property type="match status" value="1"/>
</dbReference>
<dbReference type="InterPro" id="IPR000780">
    <property type="entry name" value="CheR_MeTrfase"/>
</dbReference>
<dbReference type="PANTHER" id="PTHR24422">
    <property type="entry name" value="CHEMOTAXIS PROTEIN METHYLTRANSFERASE"/>
    <property type="match status" value="1"/>
</dbReference>
<evidence type="ECO:0000256" key="3">
    <source>
        <dbReference type="ARBA" id="ARBA00022679"/>
    </source>
</evidence>
<evidence type="ECO:0000313" key="7">
    <source>
        <dbReference type="EMBL" id="MDX5983656.1"/>
    </source>
</evidence>
<comment type="catalytic activity">
    <reaction evidence="1 5">
        <text>L-glutamyl-[protein] + S-adenosyl-L-methionine = [protein]-L-glutamate 5-O-methyl ester + S-adenosyl-L-homocysteine</text>
        <dbReference type="Rhea" id="RHEA:24452"/>
        <dbReference type="Rhea" id="RHEA-COMP:10208"/>
        <dbReference type="Rhea" id="RHEA-COMP:10311"/>
        <dbReference type="ChEBI" id="CHEBI:29973"/>
        <dbReference type="ChEBI" id="CHEBI:57856"/>
        <dbReference type="ChEBI" id="CHEBI:59789"/>
        <dbReference type="ChEBI" id="CHEBI:82795"/>
        <dbReference type="EC" id="2.1.1.80"/>
    </reaction>
</comment>
<reference evidence="7 8" key="1">
    <citation type="submission" date="2023-11" db="EMBL/GenBank/DDBJ databases">
        <title>MicrobeMod: A computational toolkit for identifying prokaryotic methylation and restriction-modification with nanopore sequencing.</title>
        <authorList>
            <person name="Crits-Christoph A."/>
            <person name="Kang S.C."/>
            <person name="Lee H."/>
            <person name="Ostrov N."/>
        </authorList>
    </citation>
    <scope>NUCLEOTIDE SEQUENCE [LARGE SCALE GENOMIC DNA]</scope>
    <source>
        <strain evidence="7 8">ATCC 14820</strain>
    </source>
</reference>
<feature type="domain" description="CheR-type methyltransferase" evidence="6">
    <location>
        <begin position="1"/>
        <end position="276"/>
    </location>
</feature>
<evidence type="ECO:0000256" key="4">
    <source>
        <dbReference type="ARBA" id="ARBA00022691"/>
    </source>
</evidence>
<dbReference type="InterPro" id="IPR029063">
    <property type="entry name" value="SAM-dependent_MTases_sf"/>
</dbReference>
<dbReference type="Gene3D" id="1.10.155.10">
    <property type="entry name" value="Chemotaxis receptor methyltransferase CheR, N-terminal domain"/>
    <property type="match status" value="1"/>
</dbReference>
<dbReference type="SMART" id="SM00138">
    <property type="entry name" value="MeTrc"/>
    <property type="match status" value="1"/>
</dbReference>
<dbReference type="Gene3D" id="3.40.50.150">
    <property type="entry name" value="Vaccinia Virus protein VP39"/>
    <property type="match status" value="1"/>
</dbReference>
<dbReference type="PROSITE" id="PS50123">
    <property type="entry name" value="CHER"/>
    <property type="match status" value="1"/>
</dbReference>
<dbReference type="EC" id="2.1.1.80" evidence="5"/>
<evidence type="ECO:0000256" key="2">
    <source>
        <dbReference type="ARBA" id="ARBA00022603"/>
    </source>
</evidence>
<keyword evidence="8" id="KW-1185">Reference proteome</keyword>
<dbReference type="CDD" id="cd02440">
    <property type="entry name" value="AdoMet_MTases"/>
    <property type="match status" value="1"/>
</dbReference>
<organism evidence="7 8">
    <name type="scientific">Sphingomonas echinoides</name>
    <dbReference type="NCBI Taxonomy" id="59803"/>
    <lineage>
        <taxon>Bacteria</taxon>
        <taxon>Pseudomonadati</taxon>
        <taxon>Pseudomonadota</taxon>
        <taxon>Alphaproteobacteria</taxon>
        <taxon>Sphingomonadales</taxon>
        <taxon>Sphingomonadaceae</taxon>
        <taxon>Sphingomonas</taxon>
    </lineage>
</organism>
<gene>
    <name evidence="7" type="ORF">SIL82_05235</name>
</gene>
<protein>
    <recommendedName>
        <fullName evidence="5">Chemotaxis protein methyltransferase</fullName>
        <ecNumber evidence="5">2.1.1.80</ecNumber>
    </recommendedName>
</protein>
<dbReference type="InterPro" id="IPR036804">
    <property type="entry name" value="CheR_N_sf"/>
</dbReference>
<dbReference type="InterPro" id="IPR026024">
    <property type="entry name" value="Chemotaxis_MeTrfase_CheR"/>
</dbReference>
<dbReference type="InterPro" id="IPR022642">
    <property type="entry name" value="CheR_C"/>
</dbReference>
<name>A0ABU4PHZ1_9SPHN</name>